<dbReference type="InterPro" id="IPR036390">
    <property type="entry name" value="WH_DNA-bd_sf"/>
</dbReference>
<accession>A0A346PCE2</accession>
<dbReference type="Proteomes" id="UP000258707">
    <property type="component" value="Chromosome"/>
</dbReference>
<evidence type="ECO:0000313" key="2">
    <source>
        <dbReference type="Proteomes" id="UP000258707"/>
    </source>
</evidence>
<dbReference type="RefSeq" id="WP_186336651.1">
    <property type="nucleotide sequence ID" value="NZ_CP024047.1"/>
</dbReference>
<proteinExistence type="predicted"/>
<dbReference type="SUPFAM" id="SSF46785">
    <property type="entry name" value="Winged helix' DNA-binding domain"/>
    <property type="match status" value="1"/>
</dbReference>
<dbReference type="KEGG" id="nan:AArc1_0845"/>
<name>A0A346PCE2_9EURY</name>
<reference evidence="2" key="1">
    <citation type="submission" date="2017-10" db="EMBL/GenBank/DDBJ databases">
        <title>Phenotypic and genomic properties of facultatively anaerobic sulfur-reducing natronoarchaea from hypersaline soda lakes.</title>
        <authorList>
            <person name="Sorokin D.Y."/>
            <person name="Kublanov I.V."/>
            <person name="Roman P."/>
            <person name="Sinninghe Damste J.S."/>
            <person name="Golyshin P.N."/>
            <person name="Rojo D."/>
            <person name="Ciordia S."/>
            <person name="Mena Md.C."/>
            <person name="Ferrer M."/>
            <person name="Messina E."/>
            <person name="Smedile F."/>
            <person name="La Spada G."/>
            <person name="La Cono V."/>
            <person name="Yakimov M.M."/>
        </authorList>
    </citation>
    <scope>NUCLEOTIDE SEQUENCE [LARGE SCALE GENOMIC DNA]</scope>
    <source>
        <strain evidence="2">AArc1</strain>
    </source>
</reference>
<dbReference type="AlphaFoldDB" id="A0A346PCE2"/>
<dbReference type="Gene3D" id="1.10.10.10">
    <property type="entry name" value="Winged helix-like DNA-binding domain superfamily/Winged helix DNA-binding domain"/>
    <property type="match status" value="1"/>
</dbReference>
<organism evidence="1 2">
    <name type="scientific">Natrarchaeobaculum sulfurireducens</name>
    <dbReference type="NCBI Taxonomy" id="2044521"/>
    <lineage>
        <taxon>Archaea</taxon>
        <taxon>Methanobacteriati</taxon>
        <taxon>Methanobacteriota</taxon>
        <taxon>Stenosarchaea group</taxon>
        <taxon>Halobacteria</taxon>
        <taxon>Halobacteriales</taxon>
        <taxon>Natrialbaceae</taxon>
        <taxon>Natrarchaeobaculum</taxon>
    </lineage>
</organism>
<evidence type="ECO:0000313" key="1">
    <source>
        <dbReference type="EMBL" id="AXR77187.1"/>
    </source>
</evidence>
<gene>
    <name evidence="1" type="ORF">AArc1_0845</name>
</gene>
<dbReference type="EMBL" id="CP024047">
    <property type="protein sequence ID" value="AXR77187.1"/>
    <property type="molecule type" value="Genomic_DNA"/>
</dbReference>
<dbReference type="GeneID" id="37637657"/>
<protein>
    <submittedName>
        <fullName evidence="1">Transcriptional regulator, MarR family</fullName>
    </submittedName>
</protein>
<dbReference type="InterPro" id="IPR036388">
    <property type="entry name" value="WH-like_DNA-bd_sf"/>
</dbReference>
<sequence length="86" mass="9805">MVERVPWMKPVDYEILLFLDDHDIQISPKVLSANIDYDRQYVSKRCGVLTDVDLLESDGSGLYQLTDTGRAYLAGNLEVTDLEPDR</sequence>